<gene>
    <name evidence="1" type="ORF">mPipKuh1_008388</name>
</gene>
<dbReference type="Proteomes" id="UP000558488">
    <property type="component" value="Unassembled WGS sequence"/>
</dbReference>
<protein>
    <submittedName>
        <fullName evidence="1">Uncharacterized protein</fullName>
    </submittedName>
</protein>
<dbReference type="EMBL" id="JACAGB010000014">
    <property type="protein sequence ID" value="KAF6326388.1"/>
    <property type="molecule type" value="Genomic_DNA"/>
</dbReference>
<reference evidence="1 2" key="1">
    <citation type="journal article" date="2020" name="Nature">
        <title>Six reference-quality genomes reveal evolution of bat adaptations.</title>
        <authorList>
            <person name="Jebb D."/>
            <person name="Huang Z."/>
            <person name="Pippel M."/>
            <person name="Hughes G.M."/>
            <person name="Lavrichenko K."/>
            <person name="Devanna P."/>
            <person name="Winkler S."/>
            <person name="Jermiin L.S."/>
            <person name="Skirmuntt E.C."/>
            <person name="Katzourakis A."/>
            <person name="Burkitt-Gray L."/>
            <person name="Ray D.A."/>
            <person name="Sullivan K.A.M."/>
            <person name="Roscito J.G."/>
            <person name="Kirilenko B.M."/>
            <person name="Davalos L.M."/>
            <person name="Corthals A.P."/>
            <person name="Power M.L."/>
            <person name="Jones G."/>
            <person name="Ransome R.D."/>
            <person name="Dechmann D.K.N."/>
            <person name="Locatelli A.G."/>
            <person name="Puechmaille S.J."/>
            <person name="Fedrigo O."/>
            <person name="Jarvis E.D."/>
            <person name="Hiller M."/>
            <person name="Vernes S.C."/>
            <person name="Myers E.W."/>
            <person name="Teeling E.C."/>
        </authorList>
    </citation>
    <scope>NUCLEOTIDE SEQUENCE [LARGE SCALE GENOMIC DNA]</scope>
    <source>
        <strain evidence="1">MPipKuh1</strain>
        <tissue evidence="1">Flight muscle</tissue>
    </source>
</reference>
<organism evidence="1 2">
    <name type="scientific">Pipistrellus kuhlii</name>
    <name type="common">Kuhl's pipistrelle</name>
    <dbReference type="NCBI Taxonomy" id="59472"/>
    <lineage>
        <taxon>Eukaryota</taxon>
        <taxon>Metazoa</taxon>
        <taxon>Chordata</taxon>
        <taxon>Craniata</taxon>
        <taxon>Vertebrata</taxon>
        <taxon>Euteleostomi</taxon>
        <taxon>Mammalia</taxon>
        <taxon>Eutheria</taxon>
        <taxon>Laurasiatheria</taxon>
        <taxon>Chiroptera</taxon>
        <taxon>Yangochiroptera</taxon>
        <taxon>Vespertilionidae</taxon>
        <taxon>Pipistrellus</taxon>
    </lineage>
</organism>
<comment type="caution">
    <text evidence="1">The sequence shown here is derived from an EMBL/GenBank/DDBJ whole genome shotgun (WGS) entry which is preliminary data.</text>
</comment>
<evidence type="ECO:0000313" key="1">
    <source>
        <dbReference type="EMBL" id="KAF6326388.1"/>
    </source>
</evidence>
<proteinExistence type="predicted"/>
<dbReference type="AlphaFoldDB" id="A0A7J7VMZ2"/>
<sequence>MVYFAHVERQPAQRYVTLQGQGRTVPLLPLPVLDTWLSCQGCRVGAAGNVLSAFLPPLRTPLINYSHHIDLSTQNHLIPSYKEGWKIVFTLYCHCQSSITEEAAEAQLVVCHGVDIQYVGCTQASFLR</sequence>
<accession>A0A7J7VMZ2</accession>
<keyword evidence="2" id="KW-1185">Reference proteome</keyword>
<evidence type="ECO:0000313" key="2">
    <source>
        <dbReference type="Proteomes" id="UP000558488"/>
    </source>
</evidence>
<name>A0A7J7VMZ2_PIPKU</name>